<dbReference type="RefSeq" id="WP_188751671.1">
    <property type="nucleotide sequence ID" value="NZ_BMIJ01000009.1"/>
</dbReference>
<dbReference type="InterPro" id="IPR020084">
    <property type="entry name" value="NUDIX_hydrolase_CS"/>
</dbReference>
<comment type="caution">
    <text evidence="4">The sequence shown here is derived from an EMBL/GenBank/DDBJ whole genome shotgun (WGS) entry which is preliminary data.</text>
</comment>
<dbReference type="EMBL" id="BMIJ01000009">
    <property type="protein sequence ID" value="GGC09499.1"/>
    <property type="molecule type" value="Genomic_DNA"/>
</dbReference>
<comment type="cofactor">
    <cofactor evidence="1">
        <name>Mg(2+)</name>
        <dbReference type="ChEBI" id="CHEBI:18420"/>
    </cofactor>
</comment>
<evidence type="ECO:0000313" key="4">
    <source>
        <dbReference type="EMBL" id="GGC09499.1"/>
    </source>
</evidence>
<reference evidence="5" key="1">
    <citation type="journal article" date="2019" name="Int. J. Syst. Evol. Microbiol.">
        <title>The Global Catalogue of Microorganisms (GCM) 10K type strain sequencing project: providing services to taxonomists for standard genome sequencing and annotation.</title>
        <authorList>
            <consortium name="The Broad Institute Genomics Platform"/>
            <consortium name="The Broad Institute Genome Sequencing Center for Infectious Disease"/>
            <person name="Wu L."/>
            <person name="Ma J."/>
        </authorList>
    </citation>
    <scope>NUCLEOTIDE SEQUENCE [LARGE SCALE GENOMIC DNA]</scope>
    <source>
        <strain evidence="5">CGMCC 1.15341</strain>
    </source>
</reference>
<dbReference type="CDD" id="cd24156">
    <property type="entry name" value="NUDIX_ADPRase_NudE"/>
    <property type="match status" value="1"/>
</dbReference>
<feature type="domain" description="Nudix hydrolase" evidence="3">
    <location>
        <begin position="42"/>
        <end position="172"/>
    </location>
</feature>
<dbReference type="NCBIfam" id="NF008736">
    <property type="entry name" value="PRK11762.1"/>
    <property type="match status" value="1"/>
</dbReference>
<dbReference type="SUPFAM" id="SSF55811">
    <property type="entry name" value="Nudix"/>
    <property type="match status" value="1"/>
</dbReference>
<keyword evidence="2 4" id="KW-0378">Hydrolase</keyword>
<dbReference type="Proteomes" id="UP000629025">
    <property type="component" value="Unassembled WGS sequence"/>
</dbReference>
<dbReference type="PANTHER" id="PTHR11839">
    <property type="entry name" value="UDP/ADP-SUGAR PYROPHOSPHATASE"/>
    <property type="match status" value="1"/>
</dbReference>
<dbReference type="InterPro" id="IPR015797">
    <property type="entry name" value="NUDIX_hydrolase-like_dom_sf"/>
</dbReference>
<dbReference type="PANTHER" id="PTHR11839:SF12">
    <property type="entry name" value="ADP COMPOUNDS HYDROLASE NUDE"/>
    <property type="match status" value="1"/>
</dbReference>
<evidence type="ECO:0000313" key="5">
    <source>
        <dbReference type="Proteomes" id="UP000629025"/>
    </source>
</evidence>
<keyword evidence="5" id="KW-1185">Reference proteome</keyword>
<evidence type="ECO:0000256" key="2">
    <source>
        <dbReference type="ARBA" id="ARBA00022801"/>
    </source>
</evidence>
<dbReference type="Gene3D" id="3.90.79.10">
    <property type="entry name" value="Nucleoside Triphosphate Pyrophosphohydrolase"/>
    <property type="match status" value="1"/>
</dbReference>
<sequence>MPTKPEILKVTPVSESRLFQVEALDLRFSNGVERRFERLALRGHGAVMVVALDADNNIQLIREYAAGLHDYVLTLPKGLIDAGETPLEAANRELQEEVGFGARQMVLLKNLSSAPNYMGHSMNVILARDLYPSKLEGDEPEPLERVPWPFDNIEELIVRDDFSEGRAIAALYLARHWLSQESETADA</sequence>
<name>A0ABQ1KTE0_9GAMM</name>
<dbReference type="PROSITE" id="PS51462">
    <property type="entry name" value="NUDIX"/>
    <property type="match status" value="1"/>
</dbReference>
<protein>
    <submittedName>
        <fullName evidence="4">ADP compounds hydrolase NudE</fullName>
    </submittedName>
</protein>
<dbReference type="InterPro" id="IPR000086">
    <property type="entry name" value="NUDIX_hydrolase_dom"/>
</dbReference>
<evidence type="ECO:0000259" key="3">
    <source>
        <dbReference type="PROSITE" id="PS51462"/>
    </source>
</evidence>
<dbReference type="Pfam" id="PF00293">
    <property type="entry name" value="NUDIX"/>
    <property type="match status" value="1"/>
</dbReference>
<dbReference type="GO" id="GO:0016787">
    <property type="term" value="F:hydrolase activity"/>
    <property type="evidence" value="ECO:0007669"/>
    <property type="project" value="UniProtKB-KW"/>
</dbReference>
<gene>
    <name evidence="4" type="primary">nudE</name>
    <name evidence="4" type="ORF">GCM10011352_39870</name>
</gene>
<accession>A0ABQ1KTE0</accession>
<organism evidence="4 5">
    <name type="scientific">Marinobacterium zhoushanense</name>
    <dbReference type="NCBI Taxonomy" id="1679163"/>
    <lineage>
        <taxon>Bacteria</taxon>
        <taxon>Pseudomonadati</taxon>
        <taxon>Pseudomonadota</taxon>
        <taxon>Gammaproteobacteria</taxon>
        <taxon>Oceanospirillales</taxon>
        <taxon>Oceanospirillaceae</taxon>
        <taxon>Marinobacterium</taxon>
    </lineage>
</organism>
<proteinExistence type="predicted"/>
<evidence type="ECO:0000256" key="1">
    <source>
        <dbReference type="ARBA" id="ARBA00001946"/>
    </source>
</evidence>
<dbReference type="PROSITE" id="PS00893">
    <property type="entry name" value="NUDIX_BOX"/>
    <property type="match status" value="1"/>
</dbReference>